<reference evidence="1 2" key="1">
    <citation type="journal article" date="2024" name="Plant Biotechnol. J.">
        <title>Genome and CRISPR/Cas9 system of a widespread forest tree (Populus alba) in the world.</title>
        <authorList>
            <person name="Liu Y.J."/>
            <person name="Jiang P.F."/>
            <person name="Han X.M."/>
            <person name="Li X.Y."/>
            <person name="Wang H.M."/>
            <person name="Wang Y.J."/>
            <person name="Wang X.X."/>
            <person name="Zeng Q.Y."/>
        </authorList>
    </citation>
    <scope>NUCLEOTIDE SEQUENCE [LARGE SCALE GENOMIC DNA]</scope>
    <source>
        <strain evidence="2">cv. PAL-ZL1</strain>
    </source>
</reference>
<gene>
    <name evidence="1" type="ORF">D5086_006487</name>
</gene>
<accession>A0ACC4CLZ0</accession>
<comment type="caution">
    <text evidence="1">The sequence shown here is derived from an EMBL/GenBank/DDBJ whole genome shotgun (WGS) entry which is preliminary data.</text>
</comment>
<organism evidence="1 2">
    <name type="scientific">Populus alba</name>
    <name type="common">White poplar</name>
    <dbReference type="NCBI Taxonomy" id="43335"/>
    <lineage>
        <taxon>Eukaryota</taxon>
        <taxon>Viridiplantae</taxon>
        <taxon>Streptophyta</taxon>
        <taxon>Embryophyta</taxon>
        <taxon>Tracheophyta</taxon>
        <taxon>Spermatophyta</taxon>
        <taxon>Magnoliopsida</taxon>
        <taxon>eudicotyledons</taxon>
        <taxon>Gunneridae</taxon>
        <taxon>Pentapetalae</taxon>
        <taxon>rosids</taxon>
        <taxon>fabids</taxon>
        <taxon>Malpighiales</taxon>
        <taxon>Salicaceae</taxon>
        <taxon>Saliceae</taxon>
        <taxon>Populus</taxon>
    </lineage>
</organism>
<proteinExistence type="predicted"/>
<evidence type="ECO:0000313" key="1">
    <source>
        <dbReference type="EMBL" id="KAL3598569.1"/>
    </source>
</evidence>
<evidence type="ECO:0000313" key="2">
    <source>
        <dbReference type="Proteomes" id="UP000309997"/>
    </source>
</evidence>
<keyword evidence="2" id="KW-1185">Reference proteome</keyword>
<dbReference type="Proteomes" id="UP000309997">
    <property type="component" value="Unassembled WGS sequence"/>
</dbReference>
<dbReference type="EMBL" id="RCHU02000003">
    <property type="protein sequence ID" value="KAL3598569.1"/>
    <property type="molecule type" value="Genomic_DNA"/>
</dbReference>
<name>A0ACC4CLZ0_POPAL</name>
<sequence length="138" mass="15760">MDVKVTASDKISHLADHIIHQIVSFLPTIDFSVSCPKHGIAFRLHSTYGILRLMLPNVDLYSETVERREKFLNFVHNSLVRQCHQNSSIQRQRLSLTFYCTSGISSLIDSLIVLALQFGVKELDIKAHVPCNYYNDLN</sequence>
<protein>
    <submittedName>
        <fullName evidence="1">Uncharacterized protein</fullName>
    </submittedName>
</protein>